<dbReference type="Gene3D" id="3.40.50.2300">
    <property type="match status" value="1"/>
</dbReference>
<evidence type="ECO:0000256" key="2">
    <source>
        <dbReference type="ARBA" id="ARBA00022801"/>
    </source>
</evidence>
<feature type="active site" evidence="5">
    <location>
        <position position="159"/>
    </location>
</feature>
<name>A0A2A4HWJ0_9SPHN</name>
<keyword evidence="2 5" id="KW-0378">Hydrolase</keyword>
<dbReference type="EC" id="3.1.1.61" evidence="3"/>
<reference evidence="9 10" key="1">
    <citation type="submission" date="2017-09" db="EMBL/GenBank/DDBJ databases">
        <title>Sphingomonas ginsenosidimutans KACC 14949, whole genome shotgun sequence.</title>
        <authorList>
            <person name="Feng G."/>
            <person name="Zhu H."/>
        </authorList>
    </citation>
    <scope>NUCLEOTIDE SEQUENCE [LARGE SCALE GENOMIC DNA]</scope>
    <source>
        <strain evidence="9 10">KACC 14949</strain>
    </source>
</reference>
<evidence type="ECO:0000313" key="9">
    <source>
        <dbReference type="EMBL" id="PCG08259.1"/>
    </source>
</evidence>
<feature type="active site" evidence="5">
    <location>
        <position position="283"/>
    </location>
</feature>
<dbReference type="PIRSF" id="PIRSF000876">
    <property type="entry name" value="RR_chemtxs_CheB"/>
    <property type="match status" value="1"/>
</dbReference>
<dbReference type="SUPFAM" id="SSF52738">
    <property type="entry name" value="Methylesterase CheB, C-terminal domain"/>
    <property type="match status" value="1"/>
</dbReference>
<dbReference type="InterPro" id="IPR000673">
    <property type="entry name" value="Sig_transdc_resp-reg_Me-estase"/>
</dbReference>
<keyword evidence="10" id="KW-1185">Reference proteome</keyword>
<dbReference type="AlphaFoldDB" id="A0A2A4HWJ0"/>
<feature type="modified residue" description="4-aspartylphosphate" evidence="6">
    <location>
        <position position="54"/>
    </location>
</feature>
<dbReference type="InterPro" id="IPR011006">
    <property type="entry name" value="CheY-like_superfamily"/>
</dbReference>
<dbReference type="CDD" id="cd16432">
    <property type="entry name" value="CheB_Rec"/>
    <property type="match status" value="1"/>
</dbReference>
<evidence type="ECO:0000259" key="8">
    <source>
        <dbReference type="PROSITE" id="PS50122"/>
    </source>
</evidence>
<evidence type="ECO:0000313" key="10">
    <source>
        <dbReference type="Proteomes" id="UP000218784"/>
    </source>
</evidence>
<dbReference type="GO" id="GO:0006935">
    <property type="term" value="P:chemotaxis"/>
    <property type="evidence" value="ECO:0007669"/>
    <property type="project" value="UniProtKB-UniRule"/>
</dbReference>
<dbReference type="EMBL" id="NWVD01000007">
    <property type="protein sequence ID" value="PCG08259.1"/>
    <property type="molecule type" value="Genomic_DNA"/>
</dbReference>
<dbReference type="PROSITE" id="PS50110">
    <property type="entry name" value="RESPONSE_REGULATORY"/>
    <property type="match status" value="1"/>
</dbReference>
<dbReference type="PANTHER" id="PTHR42872:SF3">
    <property type="entry name" value="PROTEIN-GLUTAMATE METHYLESTERASE_PROTEIN-GLUTAMINE GLUTAMINASE 1"/>
    <property type="match status" value="1"/>
</dbReference>
<organism evidence="9 10">
    <name type="scientific">Sphingomonas ginsenosidimutans</name>
    <dbReference type="NCBI Taxonomy" id="862134"/>
    <lineage>
        <taxon>Bacteria</taxon>
        <taxon>Pseudomonadati</taxon>
        <taxon>Pseudomonadota</taxon>
        <taxon>Alphaproteobacteria</taxon>
        <taxon>Sphingomonadales</taxon>
        <taxon>Sphingomonadaceae</taxon>
        <taxon>Sphingomonas</taxon>
    </lineage>
</organism>
<dbReference type="GO" id="GO:0008984">
    <property type="term" value="F:protein-glutamate methylesterase activity"/>
    <property type="evidence" value="ECO:0007669"/>
    <property type="project" value="UniProtKB-EC"/>
</dbReference>
<dbReference type="SUPFAM" id="SSF52172">
    <property type="entry name" value="CheY-like"/>
    <property type="match status" value="1"/>
</dbReference>
<keyword evidence="6" id="KW-0597">Phosphoprotein</keyword>
<feature type="active site" evidence="5">
    <location>
        <position position="186"/>
    </location>
</feature>
<accession>A0A2A4HWJ0</accession>
<dbReference type="GO" id="GO:0005737">
    <property type="term" value="C:cytoplasm"/>
    <property type="evidence" value="ECO:0007669"/>
    <property type="project" value="InterPro"/>
</dbReference>
<sequence>MPRVLIVDDSAVARAVLSRFVTSEDRFALAAAVPDARRALEFLSRERVDVILLDLEMPHTHGIDALPQLIAAGQGARVLVVSSAAADGAAVTMRALALGAADTLVKPAAGAFASRFGEVLLARLDLLAAPRAATVEAPRRAIHPPVPLPGFDAIAIGASTGGIHALASLLGEVPAEVRQPIFVTQHLPPAFSPYFAAQVQMSARRPAAIAVDRTRAVAGRLLVAPGTAHLTVSGRGPEDALVRLSTAAVPTGNLPSVDPMFASLAAVYGPRLLAIVLSGMGRDGLEGARAVRAAGGTVLVQDRATSVVWGMPGVVADAGLALAVLPPDALGRSIAASADRAA</sequence>
<dbReference type="PANTHER" id="PTHR42872">
    <property type="entry name" value="PROTEIN-GLUTAMATE METHYLESTERASE/PROTEIN-GLUTAMINE GLUTAMINASE"/>
    <property type="match status" value="1"/>
</dbReference>
<dbReference type="InterPro" id="IPR008248">
    <property type="entry name" value="CheB-like"/>
</dbReference>
<feature type="domain" description="CheB-type methylesterase" evidence="8">
    <location>
        <begin position="147"/>
        <end position="341"/>
    </location>
</feature>
<gene>
    <name evidence="9" type="ORF">COA17_14475</name>
</gene>
<dbReference type="Pfam" id="PF00072">
    <property type="entry name" value="Response_reg"/>
    <property type="match status" value="1"/>
</dbReference>
<evidence type="ECO:0000256" key="1">
    <source>
        <dbReference type="ARBA" id="ARBA00022500"/>
    </source>
</evidence>
<comment type="caution">
    <text evidence="9">The sequence shown here is derived from an EMBL/GenBank/DDBJ whole genome shotgun (WGS) entry which is preliminary data.</text>
</comment>
<evidence type="ECO:0000256" key="5">
    <source>
        <dbReference type="PROSITE-ProRule" id="PRU00050"/>
    </source>
</evidence>
<comment type="catalytic activity">
    <reaction evidence="4">
        <text>[protein]-L-glutamate 5-O-methyl ester + H2O = L-glutamyl-[protein] + methanol + H(+)</text>
        <dbReference type="Rhea" id="RHEA:23236"/>
        <dbReference type="Rhea" id="RHEA-COMP:10208"/>
        <dbReference type="Rhea" id="RHEA-COMP:10311"/>
        <dbReference type="ChEBI" id="CHEBI:15377"/>
        <dbReference type="ChEBI" id="CHEBI:15378"/>
        <dbReference type="ChEBI" id="CHEBI:17790"/>
        <dbReference type="ChEBI" id="CHEBI:29973"/>
        <dbReference type="ChEBI" id="CHEBI:82795"/>
        <dbReference type="EC" id="3.1.1.61"/>
    </reaction>
</comment>
<dbReference type="CDD" id="cd17541">
    <property type="entry name" value="REC_CheB-like"/>
    <property type="match status" value="1"/>
</dbReference>
<dbReference type="InterPro" id="IPR035909">
    <property type="entry name" value="CheB_C"/>
</dbReference>
<dbReference type="Pfam" id="PF01339">
    <property type="entry name" value="CheB_methylest"/>
    <property type="match status" value="1"/>
</dbReference>
<protein>
    <recommendedName>
        <fullName evidence="3">protein-glutamate methylesterase</fullName>
        <ecNumber evidence="3">3.1.1.61</ecNumber>
    </recommendedName>
</protein>
<dbReference type="Proteomes" id="UP000218784">
    <property type="component" value="Unassembled WGS sequence"/>
</dbReference>
<dbReference type="GO" id="GO:0000156">
    <property type="term" value="F:phosphorelay response regulator activity"/>
    <property type="evidence" value="ECO:0007669"/>
    <property type="project" value="InterPro"/>
</dbReference>
<proteinExistence type="predicted"/>
<evidence type="ECO:0000259" key="7">
    <source>
        <dbReference type="PROSITE" id="PS50110"/>
    </source>
</evidence>
<keyword evidence="1 5" id="KW-0145">Chemotaxis</keyword>
<evidence type="ECO:0000256" key="6">
    <source>
        <dbReference type="PROSITE-ProRule" id="PRU00169"/>
    </source>
</evidence>
<dbReference type="SMART" id="SM00448">
    <property type="entry name" value="REC"/>
    <property type="match status" value="1"/>
</dbReference>
<evidence type="ECO:0000256" key="3">
    <source>
        <dbReference type="ARBA" id="ARBA00039140"/>
    </source>
</evidence>
<feature type="domain" description="Response regulatory" evidence="7">
    <location>
        <begin position="3"/>
        <end position="121"/>
    </location>
</feature>
<dbReference type="InterPro" id="IPR001789">
    <property type="entry name" value="Sig_transdc_resp-reg_receiver"/>
</dbReference>
<dbReference type="Gene3D" id="3.40.50.180">
    <property type="entry name" value="Methylesterase CheB, C-terminal domain"/>
    <property type="match status" value="1"/>
</dbReference>
<dbReference type="PROSITE" id="PS50122">
    <property type="entry name" value="CHEB"/>
    <property type="match status" value="1"/>
</dbReference>
<evidence type="ECO:0000256" key="4">
    <source>
        <dbReference type="ARBA" id="ARBA00048267"/>
    </source>
</evidence>